<dbReference type="PROSITE" id="PS00109">
    <property type="entry name" value="PROTEIN_KINASE_TYR"/>
    <property type="match status" value="1"/>
</dbReference>
<proteinExistence type="predicted"/>
<protein>
    <submittedName>
        <fullName evidence="1">Uncharacterized protein</fullName>
    </submittedName>
</protein>
<comment type="caution">
    <text evidence="1">The sequence shown here is derived from an EMBL/GenBank/DDBJ whole genome shotgun (WGS) entry which is preliminary data.</text>
</comment>
<sequence length="601" mass="66575">MQEKREHEQRQEERLAQERRRVQNEKLVLIRRYEDATVQDRETMLLLVLPGRGYRVVPAPTPLPALLEALILPTEPEAVEQPTKTLEALSVTAIIGGVSTNTRAELREKDARYCRQHFPGHVVRSSLTEVLTRLGSAVLAAKLTELEKVASSRLTPKLADEAADRLRKESSPSSTLADRLIDGRYWMSTLADVAAVSETDDSVPAMPFMDFFPSPAEPLPTNKELGYNETRKYDAALRASAADSSTIFNIVLNIEYTRTKPPSLISNPLIGAGASVGKYQQAVANADDLLTFQSTRLGVPTLSFHDTTLLVSFLSPERFEFTAIEECFSHTNLPKVAALLHLLRTASLYQLGYNPLFIYSLASPHAHFSLYDIVPASVVLPGPRGPVKIRLTGNRLSQLRSAPFSRSTVVLEGELLDEFKGEQGEVDKEPTPVVVKLSCIDNARLWRERVVVDALYAADPQCSPAYAPELIPSFASAHGSSDIPQDQTKDKQEKLPPLVRRHLEAFAYKSPHGARNLKHVPAAEFLAAVGQLFEAILDAFTRRVLHRDVSVNNVLVAHGRLLLVDWEIGRIFGDSFASSQAQWTPCRRRASVASLHSRTTT</sequence>
<evidence type="ECO:0000313" key="2">
    <source>
        <dbReference type="Proteomes" id="UP001221757"/>
    </source>
</evidence>
<gene>
    <name evidence="1" type="ORF">B0H17DRAFT_612382</name>
</gene>
<evidence type="ECO:0000313" key="1">
    <source>
        <dbReference type="EMBL" id="KAJ7706126.1"/>
    </source>
</evidence>
<keyword evidence="2" id="KW-1185">Reference proteome</keyword>
<dbReference type="SUPFAM" id="SSF56112">
    <property type="entry name" value="Protein kinase-like (PK-like)"/>
    <property type="match status" value="1"/>
</dbReference>
<dbReference type="AlphaFoldDB" id="A0AAD7M932"/>
<name>A0AAD7M932_MYCRO</name>
<dbReference type="InterPro" id="IPR008266">
    <property type="entry name" value="Tyr_kinase_AS"/>
</dbReference>
<dbReference type="Proteomes" id="UP001221757">
    <property type="component" value="Unassembled WGS sequence"/>
</dbReference>
<reference evidence="1" key="1">
    <citation type="submission" date="2023-03" db="EMBL/GenBank/DDBJ databases">
        <title>Massive genome expansion in bonnet fungi (Mycena s.s.) driven by repeated elements and novel gene families across ecological guilds.</title>
        <authorList>
            <consortium name="Lawrence Berkeley National Laboratory"/>
            <person name="Harder C.B."/>
            <person name="Miyauchi S."/>
            <person name="Viragh M."/>
            <person name="Kuo A."/>
            <person name="Thoen E."/>
            <person name="Andreopoulos B."/>
            <person name="Lu D."/>
            <person name="Skrede I."/>
            <person name="Drula E."/>
            <person name="Henrissat B."/>
            <person name="Morin E."/>
            <person name="Kohler A."/>
            <person name="Barry K."/>
            <person name="LaButti K."/>
            <person name="Morin E."/>
            <person name="Salamov A."/>
            <person name="Lipzen A."/>
            <person name="Mereny Z."/>
            <person name="Hegedus B."/>
            <person name="Baldrian P."/>
            <person name="Stursova M."/>
            <person name="Weitz H."/>
            <person name="Taylor A."/>
            <person name="Grigoriev I.V."/>
            <person name="Nagy L.G."/>
            <person name="Martin F."/>
            <person name="Kauserud H."/>
        </authorList>
    </citation>
    <scope>NUCLEOTIDE SEQUENCE</scope>
    <source>
        <strain evidence="1">CBHHK067</strain>
    </source>
</reference>
<accession>A0AAD7M932</accession>
<dbReference type="GO" id="GO:0004672">
    <property type="term" value="F:protein kinase activity"/>
    <property type="evidence" value="ECO:0007669"/>
    <property type="project" value="InterPro"/>
</dbReference>
<dbReference type="InterPro" id="IPR011009">
    <property type="entry name" value="Kinase-like_dom_sf"/>
</dbReference>
<organism evidence="1 2">
    <name type="scientific">Mycena rosella</name>
    <name type="common">Pink bonnet</name>
    <name type="synonym">Agaricus rosellus</name>
    <dbReference type="NCBI Taxonomy" id="1033263"/>
    <lineage>
        <taxon>Eukaryota</taxon>
        <taxon>Fungi</taxon>
        <taxon>Dikarya</taxon>
        <taxon>Basidiomycota</taxon>
        <taxon>Agaricomycotina</taxon>
        <taxon>Agaricomycetes</taxon>
        <taxon>Agaricomycetidae</taxon>
        <taxon>Agaricales</taxon>
        <taxon>Marasmiineae</taxon>
        <taxon>Mycenaceae</taxon>
        <taxon>Mycena</taxon>
    </lineage>
</organism>
<dbReference type="EMBL" id="JARKIE010000007">
    <property type="protein sequence ID" value="KAJ7706126.1"/>
    <property type="molecule type" value="Genomic_DNA"/>
</dbReference>